<dbReference type="Proteomes" id="UP000772434">
    <property type="component" value="Unassembled WGS sequence"/>
</dbReference>
<dbReference type="OrthoDB" id="3253416at2759"/>
<feature type="compositionally biased region" description="Acidic residues" evidence="1">
    <location>
        <begin position="557"/>
        <end position="576"/>
    </location>
</feature>
<dbReference type="AlphaFoldDB" id="A0A9P5Q972"/>
<accession>A0A9P5Q972</accession>
<proteinExistence type="predicted"/>
<comment type="caution">
    <text evidence="2">The sequence shown here is derived from an EMBL/GenBank/DDBJ whole genome shotgun (WGS) entry which is preliminary data.</text>
</comment>
<feature type="region of interest" description="Disordered" evidence="1">
    <location>
        <begin position="94"/>
        <end position="178"/>
    </location>
</feature>
<sequence length="576" mass="62416">MEGAYTRCFVMLVEGATSLLHTMNNLPFDVNNSFQFPGGVNVSLGQGLEFNPQNDIGDNFDNIDDFDFPIDFNDPMLVDAFDFMDTGLNPGANATMFPNGTNDTSLFLPDSDTDGSHLTPASEGASSDSTDPTYDDGEAPSLFLPSTNSSHSIPASGDASAADSEGPSNSIGESHGKDGSAYLAVPITKPTFLSFEPTTHAQRNPLLPTQSVRARPKRKLDPVQARTMNEAKAEKQRLAMLARDDILKLAMEFEENIKGLAEKHSVTVEYLKGLMSMASKYKRKRAAGRMQALIHLKGKEINSTLPTGSKLKAPALRKLVEEDEELRTLSGEKVEEAKREVDAQRLLSTRGIRPTNLSAAKDYSAFSRSLTPSMFEQAPWASDSSVPGPPMIKVSLPELELWTSKKEKPATIVEIQSQCSVMIASSLRYILKDKSMNMNYASYHTNIVAKHHVQLIGLPDSKIFIDANGPIKPFDIKERKALEALHAGLSLGLVVGRRSNAGDDNGENQAPPPKRQRISSQKSKAQTAGSRGGQSTAAQKARIRKKLPPKPSSAEFIDTDEDTDGSGSDGDEGNSA</sequence>
<feature type="compositionally biased region" description="Polar residues" evidence="1">
    <location>
        <begin position="96"/>
        <end position="105"/>
    </location>
</feature>
<feature type="region of interest" description="Disordered" evidence="1">
    <location>
        <begin position="195"/>
        <end position="229"/>
    </location>
</feature>
<evidence type="ECO:0000313" key="3">
    <source>
        <dbReference type="Proteomes" id="UP000772434"/>
    </source>
</evidence>
<gene>
    <name evidence="2" type="ORF">BDP27DRAFT_1413728</name>
</gene>
<protein>
    <submittedName>
        <fullName evidence="2">Uncharacterized protein</fullName>
    </submittedName>
</protein>
<organism evidence="2 3">
    <name type="scientific">Rhodocollybia butyracea</name>
    <dbReference type="NCBI Taxonomy" id="206335"/>
    <lineage>
        <taxon>Eukaryota</taxon>
        <taxon>Fungi</taxon>
        <taxon>Dikarya</taxon>
        <taxon>Basidiomycota</taxon>
        <taxon>Agaricomycotina</taxon>
        <taxon>Agaricomycetes</taxon>
        <taxon>Agaricomycetidae</taxon>
        <taxon>Agaricales</taxon>
        <taxon>Marasmiineae</taxon>
        <taxon>Omphalotaceae</taxon>
        <taxon>Rhodocollybia</taxon>
    </lineage>
</organism>
<feature type="compositionally biased region" description="Low complexity" evidence="1">
    <location>
        <begin position="154"/>
        <end position="168"/>
    </location>
</feature>
<feature type="compositionally biased region" description="Polar residues" evidence="1">
    <location>
        <begin position="144"/>
        <end position="153"/>
    </location>
</feature>
<keyword evidence="3" id="KW-1185">Reference proteome</keyword>
<evidence type="ECO:0000256" key="1">
    <source>
        <dbReference type="SAM" id="MobiDB-lite"/>
    </source>
</evidence>
<feature type="compositionally biased region" description="Polar residues" evidence="1">
    <location>
        <begin position="196"/>
        <end position="212"/>
    </location>
</feature>
<reference evidence="2" key="1">
    <citation type="submission" date="2020-11" db="EMBL/GenBank/DDBJ databases">
        <authorList>
            <consortium name="DOE Joint Genome Institute"/>
            <person name="Ahrendt S."/>
            <person name="Riley R."/>
            <person name="Andreopoulos W."/>
            <person name="Labutti K."/>
            <person name="Pangilinan J."/>
            <person name="Ruiz-Duenas F.J."/>
            <person name="Barrasa J.M."/>
            <person name="Sanchez-Garcia M."/>
            <person name="Camarero S."/>
            <person name="Miyauchi S."/>
            <person name="Serrano A."/>
            <person name="Linde D."/>
            <person name="Babiker R."/>
            <person name="Drula E."/>
            <person name="Ayuso-Fernandez I."/>
            <person name="Pacheco R."/>
            <person name="Padilla G."/>
            <person name="Ferreira P."/>
            <person name="Barriuso J."/>
            <person name="Kellner H."/>
            <person name="Castanera R."/>
            <person name="Alfaro M."/>
            <person name="Ramirez L."/>
            <person name="Pisabarro A.G."/>
            <person name="Kuo A."/>
            <person name="Tritt A."/>
            <person name="Lipzen A."/>
            <person name="He G."/>
            <person name="Yan M."/>
            <person name="Ng V."/>
            <person name="Cullen D."/>
            <person name="Martin F."/>
            <person name="Rosso M.-N."/>
            <person name="Henrissat B."/>
            <person name="Hibbett D."/>
            <person name="Martinez A.T."/>
            <person name="Grigoriev I.V."/>
        </authorList>
    </citation>
    <scope>NUCLEOTIDE SEQUENCE</scope>
    <source>
        <strain evidence="2">AH 40177</strain>
    </source>
</reference>
<feature type="region of interest" description="Disordered" evidence="1">
    <location>
        <begin position="500"/>
        <end position="576"/>
    </location>
</feature>
<feature type="compositionally biased region" description="Polar residues" evidence="1">
    <location>
        <begin position="518"/>
        <end position="538"/>
    </location>
</feature>
<dbReference type="EMBL" id="JADNRY010000004">
    <property type="protein sequence ID" value="KAF9077304.1"/>
    <property type="molecule type" value="Genomic_DNA"/>
</dbReference>
<evidence type="ECO:0000313" key="2">
    <source>
        <dbReference type="EMBL" id="KAF9077304.1"/>
    </source>
</evidence>
<name>A0A9P5Q972_9AGAR</name>